<keyword evidence="8" id="KW-0862">Zinc</keyword>
<feature type="chain" id="PRO_5045239202" description="Sphingomyelin phosphodiesterase" evidence="14">
    <location>
        <begin position="27"/>
        <end position="632"/>
    </location>
</feature>
<evidence type="ECO:0000256" key="11">
    <source>
        <dbReference type="ARBA" id="ARBA00023295"/>
    </source>
</evidence>
<evidence type="ECO:0000256" key="1">
    <source>
        <dbReference type="ARBA" id="ARBA00001947"/>
    </source>
</evidence>
<keyword evidence="5" id="KW-0479">Metal-binding</keyword>
<organism evidence="16 17">
    <name type="scientific">Limulus polyphemus</name>
    <name type="common">Atlantic horseshoe crab</name>
    <dbReference type="NCBI Taxonomy" id="6850"/>
    <lineage>
        <taxon>Eukaryota</taxon>
        <taxon>Metazoa</taxon>
        <taxon>Ecdysozoa</taxon>
        <taxon>Arthropoda</taxon>
        <taxon>Chelicerata</taxon>
        <taxon>Merostomata</taxon>
        <taxon>Xiphosura</taxon>
        <taxon>Limulidae</taxon>
        <taxon>Limulus</taxon>
    </lineage>
</organism>
<feature type="signal peptide" evidence="14">
    <location>
        <begin position="1"/>
        <end position="26"/>
    </location>
</feature>
<dbReference type="PANTHER" id="PTHR10340:SF34">
    <property type="entry name" value="SPHINGOMYELIN PHOSPHODIESTERASE"/>
    <property type="match status" value="1"/>
</dbReference>
<evidence type="ECO:0000256" key="3">
    <source>
        <dbReference type="ARBA" id="ARBA00008234"/>
    </source>
</evidence>
<evidence type="ECO:0000256" key="7">
    <source>
        <dbReference type="ARBA" id="ARBA00022801"/>
    </source>
</evidence>
<evidence type="ECO:0000256" key="13">
    <source>
        <dbReference type="PIRNR" id="PIRNR000948"/>
    </source>
</evidence>
<dbReference type="InterPro" id="IPR029052">
    <property type="entry name" value="Metallo-depent_PP-like"/>
</dbReference>
<dbReference type="RefSeq" id="XP_022243798.1">
    <property type="nucleotide sequence ID" value="XM_022388090.1"/>
</dbReference>
<keyword evidence="11 13" id="KW-0326">Glycosidase</keyword>
<proteinExistence type="inferred from homology"/>
<sequence length="632" mass="72222">MICLQGSVTSWTLSFFLLYLSISANSGTYLLQSVFTEYQSSFPMIEKAASQKKNEDQYMQETAKPDTSQTSNLGGGAFFTNILSHVFSLLNIKEVMDSIKLGKTSPAACFVCKFGVSMLHHLMAQGRSSEELSTLALSICKTLKLESERVCYGVVEIFKDDMLYVFQNTDLSPHEVCGVMLGYTCSPVHHIDHNWTLPLTPKTKPPLKSKVMPKPLAPVVHVLHLSDSHFDPYYKEGSNAECGEPLCCRITNEPASHPSKAAGKWGDYRNCDMPLRTLESMLKHVTDNHKIDYVIWTGDIPPHDIWKSTQSEQIYILRSVTQLMRKYLKKVPIFPALGNHESAPVDSFPLPEQSGHHSISWLYDELAKLWSPWLPKDARNTIEKFTIRPKNPLSKTTLIYPKVSILKEWWLLLNSTDPAEELQWLIQELQTAELQGEKVHIIGHIPPGSGNCIQVWSHNYYRIINRFENTVVAQFFGHTHNDEFEVFYDEKTLDRPTNIAYIGPSVTTYGGGNPAYRIYTVDGNYPRSSRAVLDHETYYLNITEVNLTDRPMWEKMYSAKQAFRMKALFPSDWDDLIQRFEVNDALFQKFYRYFNKLSDFYNKPCVGACKAEILCNLRSGRSHDPALCKRTI</sequence>
<dbReference type="InterPro" id="IPR008139">
    <property type="entry name" value="SaposinB_dom"/>
</dbReference>
<keyword evidence="9" id="KW-1015">Disulfide bond</keyword>
<dbReference type="CDD" id="cd00842">
    <property type="entry name" value="MPP_ASMase"/>
    <property type="match status" value="1"/>
</dbReference>
<feature type="domain" description="Saposin B-type" evidence="15">
    <location>
        <begin position="105"/>
        <end position="189"/>
    </location>
</feature>
<evidence type="ECO:0000256" key="6">
    <source>
        <dbReference type="ARBA" id="ARBA00022729"/>
    </source>
</evidence>
<evidence type="ECO:0000259" key="15">
    <source>
        <dbReference type="PROSITE" id="PS50015"/>
    </source>
</evidence>
<dbReference type="Gene3D" id="1.10.225.10">
    <property type="entry name" value="Saposin-like"/>
    <property type="match status" value="1"/>
</dbReference>
<dbReference type="SMART" id="SM00741">
    <property type="entry name" value="SapB"/>
    <property type="match status" value="1"/>
</dbReference>
<dbReference type="SUPFAM" id="SSF56300">
    <property type="entry name" value="Metallo-dependent phosphatases"/>
    <property type="match status" value="1"/>
</dbReference>
<evidence type="ECO:0000256" key="14">
    <source>
        <dbReference type="SAM" id="SignalP"/>
    </source>
</evidence>
<comment type="cofactor">
    <cofactor evidence="1">
        <name>Zn(2+)</name>
        <dbReference type="ChEBI" id="CHEBI:29105"/>
    </cofactor>
</comment>
<dbReference type="PANTHER" id="PTHR10340">
    <property type="entry name" value="SPHINGOMYELIN PHOSPHODIESTERASE"/>
    <property type="match status" value="1"/>
</dbReference>
<gene>
    <name evidence="17" type="primary">LOC106461227</name>
</gene>
<comment type="similarity">
    <text evidence="3 13">Belongs to the acid sphingomyelinase family.</text>
</comment>
<keyword evidence="6 14" id="KW-0732">Signal</keyword>
<accession>A0ABM1SJJ2</accession>
<evidence type="ECO:0000256" key="9">
    <source>
        <dbReference type="ARBA" id="ARBA00023157"/>
    </source>
</evidence>
<name>A0ABM1SJJ2_LIMPO</name>
<dbReference type="InterPro" id="IPR045473">
    <property type="entry name" value="ASM_C"/>
</dbReference>
<reference evidence="17" key="1">
    <citation type="submission" date="2025-08" db="UniProtKB">
        <authorList>
            <consortium name="RefSeq"/>
        </authorList>
    </citation>
    <scope>IDENTIFICATION</scope>
    <source>
        <tissue evidence="17">Muscle</tissue>
    </source>
</reference>
<evidence type="ECO:0000256" key="4">
    <source>
        <dbReference type="ARBA" id="ARBA00022525"/>
    </source>
</evidence>
<dbReference type="PIRSF" id="PIRSF000948">
    <property type="entry name" value="Sphingomy_PDE"/>
    <property type="match status" value="1"/>
</dbReference>
<comment type="function">
    <text evidence="13">Converts sphingomyelin to ceramide.</text>
</comment>
<dbReference type="Pfam" id="PF00149">
    <property type="entry name" value="Metallophos"/>
    <property type="match status" value="1"/>
</dbReference>
<evidence type="ECO:0000256" key="2">
    <source>
        <dbReference type="ARBA" id="ARBA00004613"/>
    </source>
</evidence>
<evidence type="ECO:0000256" key="8">
    <source>
        <dbReference type="ARBA" id="ARBA00022833"/>
    </source>
</evidence>
<dbReference type="InterPro" id="IPR004843">
    <property type="entry name" value="Calcineurin-like_PHP"/>
</dbReference>
<dbReference type="PROSITE" id="PS50015">
    <property type="entry name" value="SAP_B"/>
    <property type="match status" value="1"/>
</dbReference>
<protein>
    <recommendedName>
        <fullName evidence="13">Sphingomyelin phosphodiesterase</fullName>
        <ecNumber evidence="13">3.1.4.12</ecNumber>
    </recommendedName>
</protein>
<comment type="subcellular location">
    <subcellularLocation>
        <location evidence="2">Secreted</location>
    </subcellularLocation>
</comment>
<dbReference type="EC" id="3.1.4.12" evidence="13"/>
<keyword evidence="7 13" id="KW-0378">Hydrolase</keyword>
<keyword evidence="4" id="KW-0964">Secreted</keyword>
<dbReference type="Pfam" id="PF19272">
    <property type="entry name" value="ASMase_C"/>
    <property type="match status" value="1"/>
</dbReference>
<evidence type="ECO:0000313" key="16">
    <source>
        <dbReference type="Proteomes" id="UP000694941"/>
    </source>
</evidence>
<dbReference type="Proteomes" id="UP000694941">
    <property type="component" value="Unplaced"/>
</dbReference>
<evidence type="ECO:0000313" key="17">
    <source>
        <dbReference type="RefSeq" id="XP_022243798.1"/>
    </source>
</evidence>
<dbReference type="SUPFAM" id="SSF47862">
    <property type="entry name" value="Saposin"/>
    <property type="match status" value="1"/>
</dbReference>
<comment type="catalytic activity">
    <reaction evidence="12">
        <text>a sphingomyelin + H2O = phosphocholine + an N-acylsphing-4-enine + H(+)</text>
        <dbReference type="Rhea" id="RHEA:19253"/>
        <dbReference type="ChEBI" id="CHEBI:15377"/>
        <dbReference type="ChEBI" id="CHEBI:15378"/>
        <dbReference type="ChEBI" id="CHEBI:17636"/>
        <dbReference type="ChEBI" id="CHEBI:52639"/>
        <dbReference type="ChEBI" id="CHEBI:295975"/>
        <dbReference type="EC" id="3.1.4.12"/>
    </reaction>
    <physiologicalReaction direction="left-to-right" evidence="12">
        <dbReference type="Rhea" id="RHEA:19254"/>
    </physiologicalReaction>
</comment>
<dbReference type="Gene3D" id="3.60.21.10">
    <property type="match status" value="1"/>
</dbReference>
<evidence type="ECO:0000256" key="10">
    <source>
        <dbReference type="ARBA" id="ARBA00023180"/>
    </source>
</evidence>
<evidence type="ECO:0000256" key="12">
    <source>
        <dbReference type="ARBA" id="ARBA00047268"/>
    </source>
</evidence>
<keyword evidence="16" id="KW-1185">Reference proteome</keyword>
<dbReference type="InterPro" id="IPR041805">
    <property type="entry name" value="ASMase/PPN1_MPP"/>
</dbReference>
<keyword evidence="10" id="KW-0325">Glycoprotein</keyword>
<dbReference type="InterPro" id="IPR011160">
    <property type="entry name" value="Sphingomy_PDE"/>
</dbReference>
<evidence type="ECO:0000256" key="5">
    <source>
        <dbReference type="ARBA" id="ARBA00022723"/>
    </source>
</evidence>
<dbReference type="GeneID" id="106461227"/>
<dbReference type="InterPro" id="IPR011001">
    <property type="entry name" value="Saposin-like"/>
</dbReference>